<dbReference type="EMBL" id="JAGPNK010000005">
    <property type="protein sequence ID" value="KAH7320683.1"/>
    <property type="molecule type" value="Genomic_DNA"/>
</dbReference>
<proteinExistence type="predicted"/>
<comment type="caution">
    <text evidence="5">The sequence shown here is derived from an EMBL/GenBank/DDBJ whole genome shotgun (WGS) entry which is preliminary data.</text>
</comment>
<dbReference type="OrthoDB" id="341259at2759"/>
<gene>
    <name evidence="5" type="ORF">B0I35DRAFT_198744</name>
</gene>
<feature type="repeat" description="ANK" evidence="3">
    <location>
        <begin position="299"/>
        <end position="331"/>
    </location>
</feature>
<evidence type="ECO:0000256" key="4">
    <source>
        <dbReference type="SAM" id="MobiDB-lite"/>
    </source>
</evidence>
<dbReference type="AlphaFoldDB" id="A0A8K0STK7"/>
<accession>A0A8K0STK7</accession>
<protein>
    <submittedName>
        <fullName evidence="5">Uncharacterized protein</fullName>
    </submittedName>
</protein>
<dbReference type="Gene3D" id="1.25.40.20">
    <property type="entry name" value="Ankyrin repeat-containing domain"/>
    <property type="match status" value="1"/>
</dbReference>
<keyword evidence="2 3" id="KW-0040">ANK repeat</keyword>
<dbReference type="SUPFAM" id="SSF48403">
    <property type="entry name" value="Ankyrin repeat"/>
    <property type="match status" value="1"/>
</dbReference>
<dbReference type="GO" id="GO:0004842">
    <property type="term" value="F:ubiquitin-protein transferase activity"/>
    <property type="evidence" value="ECO:0007669"/>
    <property type="project" value="TreeGrafter"/>
</dbReference>
<dbReference type="InterPro" id="IPR036770">
    <property type="entry name" value="Ankyrin_rpt-contain_sf"/>
</dbReference>
<dbReference type="Proteomes" id="UP000813444">
    <property type="component" value="Unassembled WGS sequence"/>
</dbReference>
<keyword evidence="1" id="KW-0677">Repeat</keyword>
<dbReference type="PANTHER" id="PTHR24171:SF8">
    <property type="entry name" value="BRCA1-ASSOCIATED RING DOMAIN PROTEIN 1"/>
    <property type="match status" value="1"/>
</dbReference>
<feature type="compositionally biased region" description="Acidic residues" evidence="4">
    <location>
        <begin position="24"/>
        <end position="34"/>
    </location>
</feature>
<dbReference type="InterPro" id="IPR002110">
    <property type="entry name" value="Ankyrin_rpt"/>
</dbReference>
<feature type="region of interest" description="Disordered" evidence="4">
    <location>
        <begin position="8"/>
        <end position="54"/>
    </location>
</feature>
<name>A0A8K0STK7_9HYPO</name>
<organism evidence="5 6">
    <name type="scientific">Stachybotrys elegans</name>
    <dbReference type="NCBI Taxonomy" id="80388"/>
    <lineage>
        <taxon>Eukaryota</taxon>
        <taxon>Fungi</taxon>
        <taxon>Dikarya</taxon>
        <taxon>Ascomycota</taxon>
        <taxon>Pezizomycotina</taxon>
        <taxon>Sordariomycetes</taxon>
        <taxon>Hypocreomycetidae</taxon>
        <taxon>Hypocreales</taxon>
        <taxon>Stachybotryaceae</taxon>
        <taxon>Stachybotrys</taxon>
    </lineage>
</organism>
<reference evidence="5" key="1">
    <citation type="journal article" date="2021" name="Nat. Commun.">
        <title>Genetic determinants of endophytism in the Arabidopsis root mycobiome.</title>
        <authorList>
            <person name="Mesny F."/>
            <person name="Miyauchi S."/>
            <person name="Thiergart T."/>
            <person name="Pickel B."/>
            <person name="Atanasova L."/>
            <person name="Karlsson M."/>
            <person name="Huettel B."/>
            <person name="Barry K.W."/>
            <person name="Haridas S."/>
            <person name="Chen C."/>
            <person name="Bauer D."/>
            <person name="Andreopoulos W."/>
            <person name="Pangilinan J."/>
            <person name="LaButti K."/>
            <person name="Riley R."/>
            <person name="Lipzen A."/>
            <person name="Clum A."/>
            <person name="Drula E."/>
            <person name="Henrissat B."/>
            <person name="Kohler A."/>
            <person name="Grigoriev I.V."/>
            <person name="Martin F.M."/>
            <person name="Hacquard S."/>
        </authorList>
    </citation>
    <scope>NUCLEOTIDE SEQUENCE</scope>
    <source>
        <strain evidence="5">MPI-CAGE-CH-0235</strain>
    </source>
</reference>
<sequence>MHSLIQALPEQIHHTLRSTKENPETTEDVEATEEESSRSLQSQQVDPVPTQQRPDGYTVLTPWSPCTCNCHTRRRLNQAPSYLATWGRVSLCLKRCNEQAPFCWDCQCTPKRPQTQLRFRFPVGGPGRCMEASLTFGWVTGVYVSLRPMMKVLYGHKLWHCALRGDVDGLRSEMSQDGLSILDEADHTEMSILETFAAKINYRSILFPAMTFVLGMIKFSNDATCLGRVAWQCRALLENDEYSWDDSQVHQLNKLMAACDNDMEDNSLQWDMFQAIRNMDVSPFVSYPGHDLATLKAPTGMALLHQACVHGNVGAAERLLLRGADKNARDRAGLTPLHYACRNGAVGCAQLLLDVGCLVDPVSLWGRTPLYGAVEAAGSEAGEIIRLLLERGVANHRRQASGVGATSPC</sequence>
<dbReference type="Pfam" id="PF12796">
    <property type="entry name" value="Ank_2"/>
    <property type="match status" value="1"/>
</dbReference>
<dbReference type="GO" id="GO:0085020">
    <property type="term" value="P:protein K6-linked ubiquitination"/>
    <property type="evidence" value="ECO:0007669"/>
    <property type="project" value="TreeGrafter"/>
</dbReference>
<evidence type="ECO:0000256" key="3">
    <source>
        <dbReference type="PROSITE-ProRule" id="PRU00023"/>
    </source>
</evidence>
<evidence type="ECO:0000313" key="5">
    <source>
        <dbReference type="EMBL" id="KAH7320683.1"/>
    </source>
</evidence>
<dbReference type="PROSITE" id="PS50297">
    <property type="entry name" value="ANK_REP_REGION"/>
    <property type="match status" value="2"/>
</dbReference>
<evidence type="ECO:0000256" key="2">
    <source>
        <dbReference type="ARBA" id="ARBA00023043"/>
    </source>
</evidence>
<dbReference type="PROSITE" id="PS50088">
    <property type="entry name" value="ANK_REPEAT"/>
    <property type="match status" value="2"/>
</dbReference>
<dbReference type="SMART" id="SM00248">
    <property type="entry name" value="ANK"/>
    <property type="match status" value="3"/>
</dbReference>
<keyword evidence="6" id="KW-1185">Reference proteome</keyword>
<dbReference type="PANTHER" id="PTHR24171">
    <property type="entry name" value="ANKYRIN REPEAT DOMAIN-CONTAINING PROTEIN 39-RELATED"/>
    <property type="match status" value="1"/>
</dbReference>
<feature type="repeat" description="ANK" evidence="3">
    <location>
        <begin position="332"/>
        <end position="364"/>
    </location>
</feature>
<evidence type="ECO:0000256" key="1">
    <source>
        <dbReference type="ARBA" id="ARBA00022737"/>
    </source>
</evidence>
<evidence type="ECO:0000313" key="6">
    <source>
        <dbReference type="Proteomes" id="UP000813444"/>
    </source>
</evidence>